<dbReference type="EMBL" id="MKHE01000010">
    <property type="protein sequence ID" value="OWK11493.1"/>
    <property type="molecule type" value="Genomic_DNA"/>
</dbReference>
<name>A0A212CZT9_CEREH</name>
<evidence type="ECO:0000313" key="2">
    <source>
        <dbReference type="EMBL" id="OWK11493.1"/>
    </source>
</evidence>
<organism evidence="2 3">
    <name type="scientific">Cervus elaphus hippelaphus</name>
    <name type="common">European red deer</name>
    <dbReference type="NCBI Taxonomy" id="46360"/>
    <lineage>
        <taxon>Eukaryota</taxon>
        <taxon>Metazoa</taxon>
        <taxon>Chordata</taxon>
        <taxon>Craniata</taxon>
        <taxon>Vertebrata</taxon>
        <taxon>Euteleostomi</taxon>
        <taxon>Mammalia</taxon>
        <taxon>Eutheria</taxon>
        <taxon>Laurasiatheria</taxon>
        <taxon>Artiodactyla</taxon>
        <taxon>Ruminantia</taxon>
        <taxon>Pecora</taxon>
        <taxon>Cervidae</taxon>
        <taxon>Cervinae</taxon>
        <taxon>Cervus</taxon>
    </lineage>
</organism>
<feature type="region of interest" description="Disordered" evidence="1">
    <location>
        <begin position="1"/>
        <end position="79"/>
    </location>
</feature>
<protein>
    <submittedName>
        <fullName evidence="2">GNPTG</fullName>
    </submittedName>
</protein>
<keyword evidence="3" id="KW-1185">Reference proteome</keyword>
<sequence length="101" mass="10624">MKVVEEPNTFGLNNPFLPQTSRLQPKRDPSPVSGECGALTADVPGTRGEQGAGPASTPVGRVSSREPAPGAPGRESGLGRGALEVRAWRLMLFFVSLLIAR</sequence>
<reference evidence="2 3" key="1">
    <citation type="journal article" date="2018" name="Mol. Genet. Genomics">
        <title>The red deer Cervus elaphus genome CerEla1.0: sequencing, annotating, genes, and chromosomes.</title>
        <authorList>
            <person name="Bana N.A."/>
            <person name="Nyiri A."/>
            <person name="Nagy J."/>
            <person name="Frank K."/>
            <person name="Nagy T."/>
            <person name="Steger V."/>
            <person name="Schiller M."/>
            <person name="Lakatos P."/>
            <person name="Sugar L."/>
            <person name="Horn P."/>
            <person name="Barta E."/>
            <person name="Orosz L."/>
        </authorList>
    </citation>
    <scope>NUCLEOTIDE SEQUENCE [LARGE SCALE GENOMIC DNA]</scope>
    <source>
        <strain evidence="2">Hungarian</strain>
    </source>
</reference>
<proteinExistence type="predicted"/>
<evidence type="ECO:0000313" key="3">
    <source>
        <dbReference type="Proteomes" id="UP000242450"/>
    </source>
</evidence>
<gene>
    <name evidence="2" type="ORF">Celaphus_00006745</name>
</gene>
<feature type="compositionally biased region" description="Polar residues" evidence="1">
    <location>
        <begin position="10"/>
        <end position="23"/>
    </location>
</feature>
<accession>A0A212CZT9</accession>
<dbReference type="OrthoDB" id="28322at2759"/>
<dbReference type="AlphaFoldDB" id="A0A212CZT9"/>
<comment type="caution">
    <text evidence="2">The sequence shown here is derived from an EMBL/GenBank/DDBJ whole genome shotgun (WGS) entry which is preliminary data.</text>
</comment>
<evidence type="ECO:0000256" key="1">
    <source>
        <dbReference type="SAM" id="MobiDB-lite"/>
    </source>
</evidence>
<dbReference type="Proteomes" id="UP000242450">
    <property type="component" value="Chromosome 10"/>
</dbReference>